<gene>
    <name evidence="2" type="ORF">HH216_16525</name>
</gene>
<dbReference type="KEGG" id="srho:HH216_16525"/>
<keyword evidence="1" id="KW-1133">Transmembrane helix</keyword>
<sequence length="57" mass="6446">MPKKARRRIARSVFFSLLILIVTGLLFFVKTGLPLVNKLLCNLSHARQHTATDRPAD</sequence>
<dbReference type="AlphaFoldDB" id="A0A7L5DRI3"/>
<protein>
    <submittedName>
        <fullName evidence="2">Uncharacterized protein</fullName>
    </submittedName>
</protein>
<evidence type="ECO:0000256" key="1">
    <source>
        <dbReference type="SAM" id="Phobius"/>
    </source>
</evidence>
<name>A0A7L5DRI3_9BACT</name>
<organism evidence="2 3">
    <name type="scientific">Spirosoma rhododendri</name>
    <dbReference type="NCBI Taxonomy" id="2728024"/>
    <lineage>
        <taxon>Bacteria</taxon>
        <taxon>Pseudomonadati</taxon>
        <taxon>Bacteroidota</taxon>
        <taxon>Cytophagia</taxon>
        <taxon>Cytophagales</taxon>
        <taxon>Cytophagaceae</taxon>
        <taxon>Spirosoma</taxon>
    </lineage>
</organism>
<feature type="transmembrane region" description="Helical" evidence="1">
    <location>
        <begin position="12"/>
        <end position="29"/>
    </location>
</feature>
<evidence type="ECO:0000313" key="2">
    <source>
        <dbReference type="EMBL" id="QJD79843.1"/>
    </source>
</evidence>
<accession>A0A7L5DRI3</accession>
<keyword evidence="1" id="KW-0812">Transmembrane</keyword>
<proteinExistence type="predicted"/>
<reference evidence="2 3" key="1">
    <citation type="submission" date="2020-04" db="EMBL/GenBank/DDBJ databases">
        <title>Genome sequencing of novel species.</title>
        <authorList>
            <person name="Heo J."/>
            <person name="Kim S.-J."/>
            <person name="Kim J.-S."/>
            <person name="Hong S.-B."/>
            <person name="Kwon S.-W."/>
        </authorList>
    </citation>
    <scope>NUCLEOTIDE SEQUENCE [LARGE SCALE GENOMIC DNA]</scope>
    <source>
        <strain evidence="2 3">CJU-R4</strain>
    </source>
</reference>
<evidence type="ECO:0000313" key="3">
    <source>
        <dbReference type="Proteomes" id="UP000501128"/>
    </source>
</evidence>
<dbReference type="Proteomes" id="UP000501128">
    <property type="component" value="Chromosome"/>
</dbReference>
<keyword evidence="3" id="KW-1185">Reference proteome</keyword>
<keyword evidence="1" id="KW-0472">Membrane</keyword>
<dbReference type="RefSeq" id="WP_169551804.1">
    <property type="nucleotide sequence ID" value="NZ_CP051677.1"/>
</dbReference>
<dbReference type="EMBL" id="CP051677">
    <property type="protein sequence ID" value="QJD79843.1"/>
    <property type="molecule type" value="Genomic_DNA"/>
</dbReference>